<feature type="active site" evidence="7">
    <location>
        <position position="460"/>
    </location>
</feature>
<evidence type="ECO:0000256" key="6">
    <source>
        <dbReference type="ARBA" id="ARBA00025166"/>
    </source>
</evidence>
<evidence type="ECO:0000256" key="2">
    <source>
        <dbReference type="ARBA" id="ARBA00006205"/>
    </source>
</evidence>
<dbReference type="Gene3D" id="3.40.50.300">
    <property type="entry name" value="P-loop containing nucleotide triphosphate hydrolases"/>
    <property type="match status" value="1"/>
</dbReference>
<evidence type="ECO:0000256" key="4">
    <source>
        <dbReference type="ARBA" id="ARBA00022573"/>
    </source>
</evidence>
<dbReference type="Pfam" id="PF07685">
    <property type="entry name" value="GATase_3"/>
    <property type="match status" value="1"/>
</dbReference>
<comment type="pathway">
    <text evidence="1 7">Cofactor biosynthesis; adenosylcobalamin biosynthesis.</text>
</comment>
<protein>
    <recommendedName>
        <fullName evidence="3 7">Cobyric acid synthase</fullName>
    </recommendedName>
</protein>
<dbReference type="PROSITE" id="PS51274">
    <property type="entry name" value="GATASE_COBBQ"/>
    <property type="match status" value="1"/>
</dbReference>
<dbReference type="EMBL" id="JBHRSZ010000004">
    <property type="protein sequence ID" value="MFC3151061.1"/>
    <property type="molecule type" value="Genomic_DNA"/>
</dbReference>
<dbReference type="HAMAP" id="MF_00028">
    <property type="entry name" value="CobQ"/>
    <property type="match status" value="1"/>
</dbReference>
<evidence type="ECO:0000313" key="11">
    <source>
        <dbReference type="Proteomes" id="UP001595476"/>
    </source>
</evidence>
<evidence type="ECO:0000256" key="1">
    <source>
        <dbReference type="ARBA" id="ARBA00004953"/>
    </source>
</evidence>
<dbReference type="InterPro" id="IPR004459">
    <property type="entry name" value="CobQ_synth"/>
</dbReference>
<dbReference type="RefSeq" id="WP_386719130.1">
    <property type="nucleotide sequence ID" value="NZ_JBHRSZ010000004.1"/>
</dbReference>
<evidence type="ECO:0000256" key="5">
    <source>
        <dbReference type="ARBA" id="ARBA00022962"/>
    </source>
</evidence>
<keyword evidence="11" id="KW-1185">Reference proteome</keyword>
<feature type="domain" description="CobQ/CobB/MinD/ParA nucleotide binding" evidence="8">
    <location>
        <begin position="9"/>
        <end position="235"/>
    </location>
</feature>
<gene>
    <name evidence="7" type="primary">cobQ</name>
    <name evidence="10" type="ORF">ACFOEK_08480</name>
</gene>
<evidence type="ECO:0000256" key="3">
    <source>
        <dbReference type="ARBA" id="ARBA00019833"/>
    </source>
</evidence>
<feature type="active site" description="Nucleophile" evidence="7">
    <location>
        <position position="345"/>
    </location>
</feature>
<dbReference type="InterPro" id="IPR033949">
    <property type="entry name" value="CobQ_GATase1"/>
</dbReference>
<dbReference type="InterPro" id="IPR027417">
    <property type="entry name" value="P-loop_NTPase"/>
</dbReference>
<dbReference type="InterPro" id="IPR011698">
    <property type="entry name" value="GATase_3"/>
</dbReference>
<proteinExistence type="inferred from homology"/>
<dbReference type="NCBIfam" id="NF001989">
    <property type="entry name" value="PRK00784.1"/>
    <property type="match status" value="1"/>
</dbReference>
<dbReference type="CDD" id="cd05389">
    <property type="entry name" value="CobQ_N"/>
    <property type="match status" value="1"/>
</dbReference>
<dbReference type="Pfam" id="PF01656">
    <property type="entry name" value="CbiA"/>
    <property type="match status" value="1"/>
</dbReference>
<feature type="domain" description="CobB/CobQ-like glutamine amidotransferase" evidence="9">
    <location>
        <begin position="258"/>
        <end position="465"/>
    </location>
</feature>
<dbReference type="InterPro" id="IPR002586">
    <property type="entry name" value="CobQ/CobB/MinD/ParA_Nub-bd_dom"/>
</dbReference>
<comment type="caution">
    <text evidence="10">The sequence shown here is derived from an EMBL/GenBank/DDBJ whole genome shotgun (WGS) entry which is preliminary data.</text>
</comment>
<sequence>MAFKSPHTLMVQGTTSDAGKSILVTAICRILAQHNISVAPFKPQNMALNSAVTADGGEIGRAQAVQAEACYLEPTVLMNPVLLKPNSDVGAQVIVRGKAIGNMKAKEYHLYKPELLNDVVACHDELAGNFQSIIVEGAGSPAEINLREHDIANMGFAEAADCPVIIVADIDRGGVFAHLYGTYALLSESEQQRVKGFVINRFRGDVSLLEPGLDWLKEKTGVPVLGVIPYLHDLHIEAEDSLARSQQSNDQSVENKLKIIVPMYPRASNHTDFDVLRMHPDVDCQFARTFDDLDGHQKGSVPEADLIILPGSKSVRDDLQWLKDNGWDTFIRRHLRYGGKVYGICGGYQMLGRWIHDPKAIESAAGSSEGLGLLDIESTLTPNKTLTNVTGKLLADASKALLGQEVEADVQGYEIHAGVSKGDGLFRALFELHSNREDQTSAYLDGAITSDGQVAGSYVHGVFDQLALLDFWLRWASEGLDFQTSRFDYQAYKDKQINRLADAVEAAIPIDCWKALLSLPLKPDQATPETDQIALESDKEKA</sequence>
<evidence type="ECO:0000313" key="10">
    <source>
        <dbReference type="EMBL" id="MFC3151061.1"/>
    </source>
</evidence>
<evidence type="ECO:0000259" key="8">
    <source>
        <dbReference type="Pfam" id="PF01656"/>
    </source>
</evidence>
<dbReference type="Proteomes" id="UP001595476">
    <property type="component" value="Unassembled WGS sequence"/>
</dbReference>
<dbReference type="InterPro" id="IPR047045">
    <property type="entry name" value="CobQ_N"/>
</dbReference>
<dbReference type="SUPFAM" id="SSF52317">
    <property type="entry name" value="Class I glutamine amidotransferase-like"/>
    <property type="match status" value="1"/>
</dbReference>
<dbReference type="PANTHER" id="PTHR21343">
    <property type="entry name" value="DETHIOBIOTIN SYNTHETASE"/>
    <property type="match status" value="1"/>
</dbReference>
<dbReference type="SUPFAM" id="SSF52540">
    <property type="entry name" value="P-loop containing nucleoside triphosphate hydrolases"/>
    <property type="match status" value="1"/>
</dbReference>
<comment type="function">
    <text evidence="6 7">Catalyzes amidations at positions B, D, E, and G on adenosylcobyrinic A,C-diamide. NH(2) groups are provided by glutamine, and one molecule of ATP is hydrogenolyzed for each amidation.</text>
</comment>
<dbReference type="PANTHER" id="PTHR21343:SF1">
    <property type="entry name" value="COBYRIC ACID SYNTHASE"/>
    <property type="match status" value="1"/>
</dbReference>
<name>A0ABV7HHQ9_9GAMM</name>
<reference evidence="11" key="1">
    <citation type="journal article" date="2019" name="Int. J. Syst. Evol. Microbiol.">
        <title>The Global Catalogue of Microorganisms (GCM) 10K type strain sequencing project: providing services to taxonomists for standard genome sequencing and annotation.</title>
        <authorList>
            <consortium name="The Broad Institute Genomics Platform"/>
            <consortium name="The Broad Institute Genome Sequencing Center for Infectious Disease"/>
            <person name="Wu L."/>
            <person name="Ma J."/>
        </authorList>
    </citation>
    <scope>NUCLEOTIDE SEQUENCE [LARGE SCALE GENOMIC DNA]</scope>
    <source>
        <strain evidence="11">KCTC 52438</strain>
    </source>
</reference>
<organism evidence="10 11">
    <name type="scientific">Litoribrevibacter euphylliae</name>
    <dbReference type="NCBI Taxonomy" id="1834034"/>
    <lineage>
        <taxon>Bacteria</taxon>
        <taxon>Pseudomonadati</taxon>
        <taxon>Pseudomonadota</taxon>
        <taxon>Gammaproteobacteria</taxon>
        <taxon>Oceanospirillales</taxon>
        <taxon>Oceanospirillaceae</taxon>
        <taxon>Litoribrevibacter</taxon>
    </lineage>
</organism>
<comment type="similarity">
    <text evidence="2 7">Belongs to the CobB/CobQ family. CobQ subfamily.</text>
</comment>
<dbReference type="InterPro" id="IPR029062">
    <property type="entry name" value="Class_I_gatase-like"/>
</dbReference>
<accession>A0ABV7HHQ9</accession>
<keyword evidence="4 7" id="KW-0169">Cobalamin biosynthesis</keyword>
<keyword evidence="5 7" id="KW-0315">Glutamine amidotransferase</keyword>
<dbReference type="CDD" id="cd01750">
    <property type="entry name" value="GATase1_CobQ"/>
    <property type="match status" value="1"/>
</dbReference>
<evidence type="ECO:0000259" key="9">
    <source>
        <dbReference type="Pfam" id="PF07685"/>
    </source>
</evidence>
<dbReference type="NCBIfam" id="TIGR00313">
    <property type="entry name" value="cobQ"/>
    <property type="match status" value="1"/>
</dbReference>
<dbReference type="Gene3D" id="3.40.50.880">
    <property type="match status" value="1"/>
</dbReference>
<evidence type="ECO:0000256" key="7">
    <source>
        <dbReference type="HAMAP-Rule" id="MF_00028"/>
    </source>
</evidence>